<feature type="compositionally biased region" description="Polar residues" evidence="1">
    <location>
        <begin position="186"/>
        <end position="201"/>
    </location>
</feature>
<accession>A0ABP0HWR1</accession>
<gene>
    <name evidence="2" type="ORF">SCF082_LOCUS4026</name>
</gene>
<sequence length="932" mass="104238">MWTGDALYSALPSRTESTGGLNTGVQKSKDGVPVWGGEAVCFEEFIEMCLLYEQTVVKEKRYLCGPRIAAELRGPARRVLIGKPANWLSHDGGVRVLVAALRAERGQPKVPEMSELLLKYFRGTKRQRGEPMGDFILRKAEAYTRAQQSMARYQRDHGMASTSTWPASSTAGRHPSSHTRSEPGGESQQGPHEVSSGQGDSEFQDPIEEWDTHYNGWQGYYDWSWYDSYGQSWSRDDRQDTSEWSRHQLPEILPDFIQGWYLFMDSGLDVMERNVLHAELRGEFGVRVVEEVLRKHWSDSDIRKRDAEKGRFLANYSGPDDLEEEWGHMGECDPMSLEAEGFSVDEIEAMVAEEERARSAMTAIQDNRRTLRDARARQHAVKMSRQFYGRPAASGGRDDGNRARAPMKCFRCGGPHRIAECKEKPKPPSQGHMAEVLRSSSGTSTWQAWLGVFITGKRAMSLNQMSLAELRQRLSQHGEEAPKGWTKAQLKLRLIEIEGEEAMLPQAKEVSPLRQMEVNINKASGAPFAMMSCQADLQKFVKEEMGVDITGMETVEILKMKALNRAYNSIPVGHIETPPMPEKKGTKTKTSGYQPGAASSSPQSGSASSAPLTPEQGEEVKAMLQNLMVTVKNLSDDMVQVKQSSKEAKRRTRHAEDVELDVVPAEAHWGISQVERAIQCTKHIMTKLALAEPEISPEEALSEAVRVENEREVVRGYSPAQHALGRSPDAHGRFGSEVGPIDHETLCENPEGEFQRNQERMRTAEQAFTDFVYDDRITRAKNTRSYAPQRFLPGDLVFVWRIQGLTKGPAASSRSGGYTGPCRVLAVETRMTEEGNYHPGSVVWLVRAGRLIKANVTQLRHASAREETLEAITNPNPVLPWTFTQLTTDLGINSFDDVSGEVPEPMEIEQGFICRVFLGFQPSGSGNWNRSS</sequence>
<comment type="caution">
    <text evidence="2">The sequence shown here is derived from an EMBL/GenBank/DDBJ whole genome shotgun (WGS) entry which is preliminary data.</text>
</comment>
<proteinExistence type="predicted"/>
<feature type="region of interest" description="Disordered" evidence="1">
    <location>
        <begin position="148"/>
        <end position="204"/>
    </location>
</feature>
<evidence type="ECO:0000313" key="3">
    <source>
        <dbReference type="Proteomes" id="UP001642464"/>
    </source>
</evidence>
<keyword evidence="3" id="KW-1185">Reference proteome</keyword>
<protein>
    <submittedName>
        <fullName evidence="2">CCHC-type domain-containing protein</fullName>
    </submittedName>
</protein>
<evidence type="ECO:0000313" key="2">
    <source>
        <dbReference type="EMBL" id="CAK8994660.1"/>
    </source>
</evidence>
<dbReference type="Proteomes" id="UP001642464">
    <property type="component" value="Unassembled WGS sequence"/>
</dbReference>
<evidence type="ECO:0000256" key="1">
    <source>
        <dbReference type="SAM" id="MobiDB-lite"/>
    </source>
</evidence>
<organism evidence="2 3">
    <name type="scientific">Durusdinium trenchii</name>
    <dbReference type="NCBI Taxonomy" id="1381693"/>
    <lineage>
        <taxon>Eukaryota</taxon>
        <taxon>Sar</taxon>
        <taxon>Alveolata</taxon>
        <taxon>Dinophyceae</taxon>
        <taxon>Suessiales</taxon>
        <taxon>Symbiodiniaceae</taxon>
        <taxon>Durusdinium</taxon>
    </lineage>
</organism>
<name>A0ABP0HWR1_9DINO</name>
<dbReference type="EMBL" id="CAXAMM010002091">
    <property type="protein sequence ID" value="CAK8994660.1"/>
    <property type="molecule type" value="Genomic_DNA"/>
</dbReference>
<feature type="compositionally biased region" description="Low complexity" evidence="1">
    <location>
        <begin position="160"/>
        <end position="171"/>
    </location>
</feature>
<reference evidence="2 3" key="1">
    <citation type="submission" date="2024-02" db="EMBL/GenBank/DDBJ databases">
        <authorList>
            <person name="Chen Y."/>
            <person name="Shah S."/>
            <person name="Dougan E. K."/>
            <person name="Thang M."/>
            <person name="Chan C."/>
        </authorList>
    </citation>
    <scope>NUCLEOTIDE SEQUENCE [LARGE SCALE GENOMIC DNA]</scope>
</reference>
<feature type="compositionally biased region" description="Low complexity" evidence="1">
    <location>
        <begin position="594"/>
        <end position="611"/>
    </location>
</feature>
<feature type="region of interest" description="Disordered" evidence="1">
    <location>
        <begin position="571"/>
        <end position="615"/>
    </location>
</feature>